<evidence type="ECO:0000256" key="11">
    <source>
        <dbReference type="SAM" id="SignalP"/>
    </source>
</evidence>
<evidence type="ECO:0000256" key="9">
    <source>
        <dbReference type="ARBA" id="ARBA00024195"/>
    </source>
</evidence>
<dbReference type="Pfam" id="PF00089">
    <property type="entry name" value="Trypsin"/>
    <property type="match status" value="1"/>
</dbReference>
<dbReference type="InterPro" id="IPR001314">
    <property type="entry name" value="Peptidase_S1A"/>
</dbReference>
<keyword evidence="5 10" id="KW-0378">Hydrolase</keyword>
<accession>A0A182QP48</accession>
<feature type="signal peptide" evidence="11">
    <location>
        <begin position="1"/>
        <end position="18"/>
    </location>
</feature>
<dbReference type="PANTHER" id="PTHR24276:SF91">
    <property type="entry name" value="AT26814P-RELATED"/>
    <property type="match status" value="1"/>
</dbReference>
<proteinExistence type="inferred from homology"/>
<dbReference type="GO" id="GO:0007586">
    <property type="term" value="P:digestion"/>
    <property type="evidence" value="ECO:0007669"/>
    <property type="project" value="UniProtKB-KW"/>
</dbReference>
<dbReference type="AlphaFoldDB" id="A0A182QP48"/>
<keyword evidence="11" id="KW-0732">Signal</keyword>
<dbReference type="PROSITE" id="PS00134">
    <property type="entry name" value="TRYPSIN_HIS"/>
    <property type="match status" value="1"/>
</dbReference>
<dbReference type="PROSITE" id="PS50240">
    <property type="entry name" value="TRYPSIN_DOM"/>
    <property type="match status" value="1"/>
</dbReference>
<reference evidence="13" key="2">
    <citation type="submission" date="2020-05" db="UniProtKB">
        <authorList>
            <consortium name="EnsemblMetazoa"/>
        </authorList>
    </citation>
    <scope>IDENTIFICATION</scope>
    <source>
        <strain evidence="13">FAR1</strain>
    </source>
</reference>
<evidence type="ECO:0000256" key="1">
    <source>
        <dbReference type="ARBA" id="ARBA00004613"/>
    </source>
</evidence>
<reference evidence="14" key="1">
    <citation type="submission" date="2014-01" db="EMBL/GenBank/DDBJ databases">
        <title>The Genome Sequence of Anopheles farauti FAR1 (V2).</title>
        <authorList>
            <consortium name="The Broad Institute Genomics Platform"/>
            <person name="Neafsey D.E."/>
            <person name="Besansky N."/>
            <person name="Howell P."/>
            <person name="Walton C."/>
            <person name="Young S.K."/>
            <person name="Zeng Q."/>
            <person name="Gargeya S."/>
            <person name="Fitzgerald M."/>
            <person name="Haas B."/>
            <person name="Abouelleil A."/>
            <person name="Allen A.W."/>
            <person name="Alvarado L."/>
            <person name="Arachchi H.M."/>
            <person name="Berlin A.M."/>
            <person name="Chapman S.B."/>
            <person name="Gainer-Dewar J."/>
            <person name="Goldberg J."/>
            <person name="Griggs A."/>
            <person name="Gujja S."/>
            <person name="Hansen M."/>
            <person name="Howarth C."/>
            <person name="Imamovic A."/>
            <person name="Ireland A."/>
            <person name="Larimer J."/>
            <person name="McCowan C."/>
            <person name="Murphy C."/>
            <person name="Pearson M."/>
            <person name="Poon T.W."/>
            <person name="Priest M."/>
            <person name="Roberts A."/>
            <person name="Saif S."/>
            <person name="Shea T."/>
            <person name="Sisk P."/>
            <person name="Sykes S."/>
            <person name="Wortman J."/>
            <person name="Nusbaum C."/>
            <person name="Birren B."/>
        </authorList>
    </citation>
    <scope>NUCLEOTIDE SEQUENCE [LARGE SCALE GENOMIC DNA]</scope>
    <source>
        <strain evidence="14">FAR1</strain>
    </source>
</reference>
<dbReference type="SMART" id="SM00020">
    <property type="entry name" value="Tryp_SPc"/>
    <property type="match status" value="1"/>
</dbReference>
<dbReference type="Proteomes" id="UP000075886">
    <property type="component" value="Unassembled WGS sequence"/>
</dbReference>
<dbReference type="InterPro" id="IPR033116">
    <property type="entry name" value="TRYPSIN_SER"/>
</dbReference>
<dbReference type="EnsemblMetazoa" id="AFAF014071-RA">
    <property type="protein sequence ID" value="AFAF014071-PA"/>
    <property type="gene ID" value="AFAF014071"/>
</dbReference>
<dbReference type="InterPro" id="IPR018114">
    <property type="entry name" value="TRYPSIN_HIS"/>
</dbReference>
<evidence type="ECO:0000259" key="12">
    <source>
        <dbReference type="PROSITE" id="PS50240"/>
    </source>
</evidence>
<sequence>MNRLIVGVVLCLAAVAGAEVPSEWQGRIVGGMDAVTGQFPYQVSLTSRQKLHFCGGAIIGDRWILTAAHCLTDRKPEAVIAVVGALTHARGGKNFDVQQFILHPNFNQWTQQNDIAIVRTRLSFQFNTIVFPVKMARDYTPANRAVLASGWGMKSMSVPIPADHLQYVALRTIGNEECSQRFVNLKNREVTASNLCTYSRNAQGTCMGDSGGPLVNDGELVGLVSWGIPCAVGYPDVYVRVASYRAWISTITGVY</sequence>
<dbReference type="PRINTS" id="PR00722">
    <property type="entry name" value="CHYMOTRYPSIN"/>
</dbReference>
<dbReference type="Gene3D" id="2.40.10.10">
    <property type="entry name" value="Trypsin-like serine proteases"/>
    <property type="match status" value="2"/>
</dbReference>
<evidence type="ECO:0000256" key="7">
    <source>
        <dbReference type="ARBA" id="ARBA00023145"/>
    </source>
</evidence>
<keyword evidence="3 10" id="KW-0645">Protease</keyword>
<name>A0A182QP48_9DIPT</name>
<dbReference type="GO" id="GO:0016485">
    <property type="term" value="P:protein processing"/>
    <property type="evidence" value="ECO:0007669"/>
    <property type="project" value="UniProtKB-ARBA"/>
</dbReference>
<evidence type="ECO:0000256" key="8">
    <source>
        <dbReference type="ARBA" id="ARBA00023157"/>
    </source>
</evidence>
<evidence type="ECO:0000256" key="10">
    <source>
        <dbReference type="RuleBase" id="RU363034"/>
    </source>
</evidence>
<comment type="similarity">
    <text evidence="9">Belongs to the peptidase S1 family. CLIP subfamily.</text>
</comment>
<dbReference type="GO" id="GO:0004252">
    <property type="term" value="F:serine-type endopeptidase activity"/>
    <property type="evidence" value="ECO:0007669"/>
    <property type="project" value="InterPro"/>
</dbReference>
<dbReference type="EMBL" id="AXCN02001087">
    <property type="status" value="NOT_ANNOTATED_CDS"/>
    <property type="molecule type" value="Genomic_DNA"/>
</dbReference>
<keyword evidence="8" id="KW-1015">Disulfide bond</keyword>
<keyword evidence="2" id="KW-0964">Secreted</keyword>
<dbReference type="VEuPathDB" id="VectorBase:AFAF014071"/>
<comment type="subcellular location">
    <subcellularLocation>
        <location evidence="1">Secreted</location>
    </subcellularLocation>
</comment>
<dbReference type="CDD" id="cd00190">
    <property type="entry name" value="Tryp_SPc"/>
    <property type="match status" value="1"/>
</dbReference>
<evidence type="ECO:0000256" key="5">
    <source>
        <dbReference type="ARBA" id="ARBA00022801"/>
    </source>
</evidence>
<evidence type="ECO:0000256" key="2">
    <source>
        <dbReference type="ARBA" id="ARBA00022525"/>
    </source>
</evidence>
<dbReference type="PANTHER" id="PTHR24276">
    <property type="entry name" value="POLYSERASE-RELATED"/>
    <property type="match status" value="1"/>
</dbReference>
<feature type="chain" id="PRO_5008133080" description="Peptidase S1 domain-containing protein" evidence="11">
    <location>
        <begin position="19"/>
        <end position="255"/>
    </location>
</feature>
<dbReference type="InterPro" id="IPR009003">
    <property type="entry name" value="Peptidase_S1_PA"/>
</dbReference>
<keyword evidence="6 10" id="KW-0720">Serine protease</keyword>
<keyword evidence="7" id="KW-0865">Zymogen</keyword>
<dbReference type="FunFam" id="2.40.10.10:FF:000047">
    <property type="entry name" value="Trypsin eta"/>
    <property type="match status" value="1"/>
</dbReference>
<evidence type="ECO:0000313" key="14">
    <source>
        <dbReference type="Proteomes" id="UP000075886"/>
    </source>
</evidence>
<dbReference type="GO" id="GO:0005576">
    <property type="term" value="C:extracellular region"/>
    <property type="evidence" value="ECO:0007669"/>
    <property type="project" value="UniProtKB-SubCell"/>
</dbReference>
<dbReference type="InterPro" id="IPR001254">
    <property type="entry name" value="Trypsin_dom"/>
</dbReference>
<dbReference type="SUPFAM" id="SSF50494">
    <property type="entry name" value="Trypsin-like serine proteases"/>
    <property type="match status" value="1"/>
</dbReference>
<feature type="domain" description="Peptidase S1" evidence="12">
    <location>
        <begin position="28"/>
        <end position="253"/>
    </location>
</feature>
<dbReference type="STRING" id="69004.A0A182QP48"/>
<protein>
    <recommendedName>
        <fullName evidence="12">Peptidase S1 domain-containing protein</fullName>
    </recommendedName>
</protein>
<evidence type="ECO:0000256" key="3">
    <source>
        <dbReference type="ARBA" id="ARBA00022670"/>
    </source>
</evidence>
<organism evidence="13 14">
    <name type="scientific">Anopheles farauti</name>
    <dbReference type="NCBI Taxonomy" id="69004"/>
    <lineage>
        <taxon>Eukaryota</taxon>
        <taxon>Metazoa</taxon>
        <taxon>Ecdysozoa</taxon>
        <taxon>Arthropoda</taxon>
        <taxon>Hexapoda</taxon>
        <taxon>Insecta</taxon>
        <taxon>Pterygota</taxon>
        <taxon>Neoptera</taxon>
        <taxon>Endopterygota</taxon>
        <taxon>Diptera</taxon>
        <taxon>Nematocera</taxon>
        <taxon>Culicoidea</taxon>
        <taxon>Culicidae</taxon>
        <taxon>Anophelinae</taxon>
        <taxon>Anopheles</taxon>
    </lineage>
</organism>
<evidence type="ECO:0000313" key="13">
    <source>
        <dbReference type="EnsemblMetazoa" id="AFAF014071-PA"/>
    </source>
</evidence>
<dbReference type="PROSITE" id="PS00135">
    <property type="entry name" value="TRYPSIN_SER"/>
    <property type="match status" value="1"/>
</dbReference>
<keyword evidence="14" id="KW-1185">Reference proteome</keyword>
<dbReference type="InterPro" id="IPR043504">
    <property type="entry name" value="Peptidase_S1_PA_chymotrypsin"/>
</dbReference>
<evidence type="ECO:0000256" key="6">
    <source>
        <dbReference type="ARBA" id="ARBA00022825"/>
    </source>
</evidence>
<dbReference type="InterPro" id="IPR050430">
    <property type="entry name" value="Peptidase_S1"/>
</dbReference>
<evidence type="ECO:0000256" key="4">
    <source>
        <dbReference type="ARBA" id="ARBA00022757"/>
    </source>
</evidence>
<keyword evidence="4" id="KW-0222">Digestion</keyword>